<protein>
    <recommendedName>
        <fullName evidence="2">Putative nickel insertion protein</fullName>
    </recommendedName>
</protein>
<dbReference type="EMBL" id="AOMF01000165">
    <property type="protein sequence ID" value="EMA51431.1"/>
    <property type="molecule type" value="Genomic_DNA"/>
</dbReference>
<keyword evidence="5" id="KW-1185">Reference proteome</keyword>
<keyword evidence="1 2" id="KW-0533">Nickel</keyword>
<dbReference type="STRING" id="1227457.C451_14240"/>
<dbReference type="InterPro" id="IPR002822">
    <property type="entry name" value="Ni_insertion"/>
</dbReference>
<evidence type="ECO:0000313" key="4">
    <source>
        <dbReference type="EMBL" id="EMA51431.1"/>
    </source>
</evidence>
<dbReference type="PATRIC" id="fig|1227457.3.peg.2732"/>
<evidence type="ECO:0000313" key="5">
    <source>
        <dbReference type="Proteomes" id="UP000011680"/>
    </source>
</evidence>
<dbReference type="Gene3D" id="3.30.70.1380">
    <property type="entry name" value="Transcriptional regulatory protein pf0864 domain like"/>
    <property type="match status" value="1"/>
</dbReference>
<dbReference type="NCBIfam" id="TIGR00299">
    <property type="entry name" value="nickel pincer cofactor biosynthesis protein LarC"/>
    <property type="match status" value="1"/>
</dbReference>
<reference evidence="4 5" key="1">
    <citation type="journal article" date="2014" name="PLoS Genet.">
        <title>Phylogenetically driven sequencing of extremely halophilic archaea reveals strategies for static and dynamic osmo-response.</title>
        <authorList>
            <person name="Becker E.A."/>
            <person name="Seitzer P.M."/>
            <person name="Tritt A."/>
            <person name="Larsen D."/>
            <person name="Krusor M."/>
            <person name="Yao A.I."/>
            <person name="Wu D."/>
            <person name="Madern D."/>
            <person name="Eisen J.A."/>
            <person name="Darling A.E."/>
            <person name="Facciotti M.T."/>
        </authorList>
    </citation>
    <scope>NUCLEOTIDE SEQUENCE [LARGE SCALE GENOMIC DNA]</scope>
    <source>
        <strain evidence="4 5">JCM 13552</strain>
    </source>
</reference>
<proteinExistence type="inferred from homology"/>
<dbReference type="GO" id="GO:0016151">
    <property type="term" value="F:nickel cation binding"/>
    <property type="evidence" value="ECO:0007669"/>
    <property type="project" value="UniProtKB-UniRule"/>
</dbReference>
<dbReference type="Pfam" id="PF01969">
    <property type="entry name" value="Ni_insertion"/>
    <property type="match status" value="1"/>
</dbReference>
<dbReference type="RefSeq" id="WP_007741519.1">
    <property type="nucleotide sequence ID" value="NZ_AOMF01000165.1"/>
</dbReference>
<dbReference type="PANTHER" id="PTHR36566:SF1">
    <property type="entry name" value="PYRIDINIUM-3,5-BISTHIOCARBOXYLIC ACID MONONUCLEOTIDE NICKEL INSERTION PROTEIN"/>
    <property type="match status" value="1"/>
</dbReference>
<dbReference type="AlphaFoldDB" id="M0N0N6"/>
<dbReference type="OrthoDB" id="10691at2157"/>
<sequence>MRTLAFDGRMGASGDMLCGALLAAGADPDVLEPIEKALDVRYAIDTTTKNGIDATTVAVLFDDESTDDHDETDDDRSHDHGDHAQTHDHTHPHSHDDHGHEHTHEHSHDDHEGHDHGDHTHAEGAGPTRSYTEVVELVESMGLPEEVERDATAIFEILGEAEAAVHGTDLDATHFHEVGADDAIADVVGATLLLDSLDVERVVTTPIAGGGGTVAMSHGTYPVPAPAVVDVVERADWALHGGPVDGELLTPTGAAILAHVADGVERLPALDLDASGYGAGDHDFPDYPNVLRALVGTSSEGLTREGIRVLETNLDDAPPEVLGGLHDSLKAAGARDVSIIPTTMKKSRPGHLVKVIVKSEDAEQVARRLAVETGTLGVRETGARHRWVAERAFETATIAIEGEEYEVGVKIASDSEGTVYDVSAEYDDASVIAAETDVPIREVMRRAENTVRE</sequence>
<name>M0N0N6_9EURY</name>
<dbReference type="GO" id="GO:0016829">
    <property type="term" value="F:lyase activity"/>
    <property type="evidence" value="ECO:0007669"/>
    <property type="project" value="UniProtKB-UniRule"/>
</dbReference>
<evidence type="ECO:0000256" key="1">
    <source>
        <dbReference type="ARBA" id="ARBA00022596"/>
    </source>
</evidence>
<dbReference type="PANTHER" id="PTHR36566">
    <property type="entry name" value="NICKEL INSERTION PROTEIN-RELATED"/>
    <property type="match status" value="1"/>
</dbReference>
<evidence type="ECO:0000256" key="2">
    <source>
        <dbReference type="HAMAP-Rule" id="MF_01074"/>
    </source>
</evidence>
<comment type="caution">
    <text evidence="4">The sequence shown here is derived from an EMBL/GenBank/DDBJ whole genome shotgun (WGS) entry which is preliminary data.</text>
</comment>
<evidence type="ECO:0000256" key="3">
    <source>
        <dbReference type="SAM" id="MobiDB-lite"/>
    </source>
</evidence>
<dbReference type="eggNOG" id="arCOG02701">
    <property type="taxonomic scope" value="Archaea"/>
</dbReference>
<organism evidence="4 5">
    <name type="scientific">Halococcus thailandensis JCM 13552</name>
    <dbReference type="NCBI Taxonomy" id="1227457"/>
    <lineage>
        <taxon>Archaea</taxon>
        <taxon>Methanobacteriati</taxon>
        <taxon>Methanobacteriota</taxon>
        <taxon>Stenosarchaea group</taxon>
        <taxon>Halobacteria</taxon>
        <taxon>Halobacteriales</taxon>
        <taxon>Halococcaceae</taxon>
        <taxon>Halococcus</taxon>
    </lineage>
</organism>
<feature type="compositionally biased region" description="Basic and acidic residues" evidence="3">
    <location>
        <begin position="75"/>
        <end position="122"/>
    </location>
</feature>
<comment type="similarity">
    <text evidence="2">Belongs to the LarC family.</text>
</comment>
<keyword evidence="2" id="KW-0456">Lyase</keyword>
<gene>
    <name evidence="4" type="ORF">C451_14240</name>
</gene>
<dbReference type="HAMAP" id="MF_01074">
    <property type="entry name" value="LarC"/>
    <property type="match status" value="1"/>
</dbReference>
<dbReference type="Gene3D" id="3.10.20.300">
    <property type="entry name" value="mk0293 like domain"/>
    <property type="match status" value="1"/>
</dbReference>
<feature type="compositionally biased region" description="Acidic residues" evidence="3">
    <location>
        <begin position="63"/>
        <end position="74"/>
    </location>
</feature>
<accession>M0N0N6</accession>
<feature type="region of interest" description="Disordered" evidence="3">
    <location>
        <begin position="63"/>
        <end position="128"/>
    </location>
</feature>
<dbReference type="Proteomes" id="UP000011680">
    <property type="component" value="Unassembled WGS sequence"/>
</dbReference>